<name>A0ABR0S8J7_9HYPO</name>
<dbReference type="Gene3D" id="3.50.30.50">
    <property type="entry name" value="Putative cyclase"/>
    <property type="match status" value="1"/>
</dbReference>
<dbReference type="Pfam" id="PF04199">
    <property type="entry name" value="Cyclase"/>
    <property type="match status" value="1"/>
</dbReference>
<sequence length="303" mass="33513">MPVDPASVPDFDDLPKVQDFPQSCTWGIFDQDGVKDKFGTLNFLTPEIVQAAAKELAHQRPLQTPSLLSQPAQAQNHRPLRPRPPATRSLAWDDEIDFNTQSSSQWDSLCHFLHQPTGLTYNGVKPEAEAFAEYADQKGIHYHPFQAHRITVQDIESVASHQNVDIRPGDVLLVRTGATEVLEAVSKNPSLLGKNSGEFAGVHGVEETVRWFWNKRLAAVAGDSIAFEAFPPLKDDGTPGAPKDMYIHPHLLAMIGMPIGELWDFAKLSRYCKEKGRYSFFLTSAPLNHPGLIGSPPNALAIF</sequence>
<protein>
    <recommendedName>
        <fullName evidence="5">Cyclase</fullName>
    </recommendedName>
</protein>
<dbReference type="InterPro" id="IPR007325">
    <property type="entry name" value="KFase/CYL"/>
</dbReference>
<dbReference type="InterPro" id="IPR037175">
    <property type="entry name" value="KFase_sf"/>
</dbReference>
<feature type="region of interest" description="Disordered" evidence="2">
    <location>
        <begin position="67"/>
        <end position="88"/>
    </location>
</feature>
<evidence type="ECO:0000256" key="1">
    <source>
        <dbReference type="ARBA" id="ARBA00007865"/>
    </source>
</evidence>
<dbReference type="PANTHER" id="PTHR34861">
    <property type="match status" value="1"/>
</dbReference>
<gene>
    <name evidence="3" type="ORF">PT974_09975</name>
</gene>
<dbReference type="Proteomes" id="UP001338125">
    <property type="component" value="Unassembled WGS sequence"/>
</dbReference>
<evidence type="ECO:0000313" key="4">
    <source>
        <dbReference type="Proteomes" id="UP001338125"/>
    </source>
</evidence>
<evidence type="ECO:0008006" key="5">
    <source>
        <dbReference type="Google" id="ProtNLM"/>
    </source>
</evidence>
<feature type="compositionally biased region" description="Polar residues" evidence="2">
    <location>
        <begin position="67"/>
        <end position="76"/>
    </location>
</feature>
<comment type="caution">
    <text evidence="3">The sequence shown here is derived from an EMBL/GenBank/DDBJ whole genome shotgun (WGS) entry which is preliminary data.</text>
</comment>
<keyword evidence="4" id="KW-1185">Reference proteome</keyword>
<organism evidence="3 4">
    <name type="scientific">Cladobotryum mycophilum</name>
    <dbReference type="NCBI Taxonomy" id="491253"/>
    <lineage>
        <taxon>Eukaryota</taxon>
        <taxon>Fungi</taxon>
        <taxon>Dikarya</taxon>
        <taxon>Ascomycota</taxon>
        <taxon>Pezizomycotina</taxon>
        <taxon>Sordariomycetes</taxon>
        <taxon>Hypocreomycetidae</taxon>
        <taxon>Hypocreales</taxon>
        <taxon>Hypocreaceae</taxon>
        <taxon>Cladobotryum</taxon>
    </lineage>
</organism>
<evidence type="ECO:0000256" key="2">
    <source>
        <dbReference type="SAM" id="MobiDB-lite"/>
    </source>
</evidence>
<accession>A0ABR0S8J7</accession>
<proteinExistence type="inferred from homology"/>
<reference evidence="3 4" key="1">
    <citation type="submission" date="2024-01" db="EMBL/GenBank/DDBJ databases">
        <title>Complete genome of Cladobotryum mycophilum ATHUM6906.</title>
        <authorList>
            <person name="Christinaki A.C."/>
            <person name="Myridakis A.I."/>
            <person name="Kouvelis V.N."/>
        </authorList>
    </citation>
    <scope>NUCLEOTIDE SEQUENCE [LARGE SCALE GENOMIC DNA]</scope>
    <source>
        <strain evidence="3 4">ATHUM6906</strain>
    </source>
</reference>
<dbReference type="SUPFAM" id="SSF102198">
    <property type="entry name" value="Putative cyclase"/>
    <property type="match status" value="1"/>
</dbReference>
<dbReference type="PANTHER" id="PTHR34861:SF10">
    <property type="entry name" value="CYCLASE"/>
    <property type="match status" value="1"/>
</dbReference>
<evidence type="ECO:0000313" key="3">
    <source>
        <dbReference type="EMBL" id="KAK5988492.1"/>
    </source>
</evidence>
<comment type="similarity">
    <text evidence="1">Belongs to the Cyclase 1 superfamily.</text>
</comment>
<dbReference type="EMBL" id="JAVFKD010000015">
    <property type="protein sequence ID" value="KAK5988492.1"/>
    <property type="molecule type" value="Genomic_DNA"/>
</dbReference>